<accession>A0A2P2QIZ9</accession>
<sequence>MFFNFGFWLYVLVFNCLGND</sequence>
<name>A0A2P2QIZ9_RHIMU</name>
<proteinExistence type="predicted"/>
<dbReference type="AlphaFoldDB" id="A0A2P2QIZ9"/>
<dbReference type="EMBL" id="GGEC01086400">
    <property type="protein sequence ID" value="MBX66884.1"/>
    <property type="molecule type" value="Transcribed_RNA"/>
</dbReference>
<organism evidence="1">
    <name type="scientific">Rhizophora mucronata</name>
    <name type="common">Asiatic mangrove</name>
    <dbReference type="NCBI Taxonomy" id="61149"/>
    <lineage>
        <taxon>Eukaryota</taxon>
        <taxon>Viridiplantae</taxon>
        <taxon>Streptophyta</taxon>
        <taxon>Embryophyta</taxon>
        <taxon>Tracheophyta</taxon>
        <taxon>Spermatophyta</taxon>
        <taxon>Magnoliopsida</taxon>
        <taxon>eudicotyledons</taxon>
        <taxon>Gunneridae</taxon>
        <taxon>Pentapetalae</taxon>
        <taxon>rosids</taxon>
        <taxon>fabids</taxon>
        <taxon>Malpighiales</taxon>
        <taxon>Rhizophoraceae</taxon>
        <taxon>Rhizophora</taxon>
    </lineage>
</organism>
<protein>
    <submittedName>
        <fullName evidence="1">Uncharacterized protein</fullName>
    </submittedName>
</protein>
<evidence type="ECO:0000313" key="1">
    <source>
        <dbReference type="EMBL" id="MBX66884.1"/>
    </source>
</evidence>
<reference evidence="1" key="1">
    <citation type="submission" date="2018-02" db="EMBL/GenBank/DDBJ databases">
        <title>Rhizophora mucronata_Transcriptome.</title>
        <authorList>
            <person name="Meera S.P."/>
            <person name="Sreeshan A."/>
            <person name="Augustine A."/>
        </authorList>
    </citation>
    <scope>NUCLEOTIDE SEQUENCE</scope>
    <source>
        <tissue evidence="1">Leaf</tissue>
    </source>
</reference>